<dbReference type="RefSeq" id="WP_353292978.1">
    <property type="nucleotide sequence ID" value="NZ_BAABWH010000001.1"/>
</dbReference>
<dbReference type="Pfam" id="PF23892">
    <property type="entry name" value="Ig_CycH"/>
    <property type="match status" value="1"/>
</dbReference>
<keyword evidence="6" id="KW-1185">Reference proteome</keyword>
<comment type="subcellular location">
    <subcellularLocation>
        <location evidence="1">Cell envelope</location>
    </subcellularLocation>
</comment>
<name>A0ABP9ZV91_9GAMM</name>
<dbReference type="InterPro" id="IPR051263">
    <property type="entry name" value="C-type_cytochrome_biogenesis"/>
</dbReference>
<accession>A0ABP9ZV91</accession>
<feature type="transmembrane region" description="Helical" evidence="3">
    <location>
        <begin position="6"/>
        <end position="25"/>
    </location>
</feature>
<dbReference type="Gene3D" id="1.25.40.10">
    <property type="entry name" value="Tetratricopeptide repeat domain"/>
    <property type="match status" value="1"/>
</dbReference>
<proteinExistence type="predicted"/>
<protein>
    <submittedName>
        <fullName evidence="5">C-type cytochrome biogenesis protein CcmI</fullName>
    </submittedName>
</protein>
<sequence>MSELNLGLLVALIVVLLLVFFYPAVRRLKLMKPASQREENVRLYRRRVAELEAQDVPGSQRTALQLELDRELLASDLEAAGYEAVSGKRLRYSGALVAILLAVIFILFLYQRWGAGSEARATELLELSTRGALATEEYTELERVLEQATLRQPENLEWVFLHGRLLEAERRYGEAALVYAGLLDRLPEDRTQDRAAIMTSLVQAQFFSNGRRADEGMYATLKQAIELVPDERKSLGLAGIMAYELGYYRESIEHWRRVWEQLPADSMEARTIANGITRAASELQAQGETVDVRFLIPPRIAVEVSLSDEAKASVPDTAFVFVIARQPEGPPLPLAVQRLLVSHLPYTVVLDNTTAMAEGMNLDSVDEVTVTARVSLTGQPMAQPGDWQGSVSGVRTRGAEAVSVMIDQEIIDQAIKP</sequence>
<evidence type="ECO:0000256" key="1">
    <source>
        <dbReference type="ARBA" id="ARBA00004196"/>
    </source>
</evidence>
<keyword evidence="3" id="KW-0472">Membrane</keyword>
<evidence type="ECO:0000256" key="3">
    <source>
        <dbReference type="SAM" id="Phobius"/>
    </source>
</evidence>
<dbReference type="SUPFAM" id="SSF48452">
    <property type="entry name" value="TPR-like"/>
    <property type="match status" value="1"/>
</dbReference>
<feature type="transmembrane region" description="Helical" evidence="3">
    <location>
        <begin position="92"/>
        <end position="110"/>
    </location>
</feature>
<feature type="domain" description="Cytochrome c-type biogenesis protein H Ig-like" evidence="4">
    <location>
        <begin position="300"/>
        <end position="407"/>
    </location>
</feature>
<dbReference type="InterPro" id="IPR056412">
    <property type="entry name" value="Ig_CycH"/>
</dbReference>
<dbReference type="PANTHER" id="PTHR47870:SF4">
    <property type="entry name" value="CYTOCHROME C-TYPE BIOGENESIS PROTEIN CYCH"/>
    <property type="match status" value="1"/>
</dbReference>
<gene>
    <name evidence="5" type="primary">ccmI</name>
    <name evidence="5" type="ORF">NBRC116585_01460</name>
</gene>
<keyword evidence="3" id="KW-0812">Transmembrane</keyword>
<dbReference type="NCBIfam" id="TIGR03142">
    <property type="entry name" value="cytochro_ccmI"/>
    <property type="match status" value="1"/>
</dbReference>
<evidence type="ECO:0000313" key="5">
    <source>
        <dbReference type="EMBL" id="GAA6144029.1"/>
    </source>
</evidence>
<evidence type="ECO:0000313" key="6">
    <source>
        <dbReference type="Proteomes" id="UP001481413"/>
    </source>
</evidence>
<reference evidence="5 6" key="1">
    <citation type="submission" date="2024-04" db="EMBL/GenBank/DDBJ databases">
        <title>Draft genome sequence of Thalassolituus maritimus NBRC 116585.</title>
        <authorList>
            <person name="Miyakawa T."/>
            <person name="Kusuya Y."/>
            <person name="Miura T."/>
        </authorList>
    </citation>
    <scope>NUCLEOTIDE SEQUENCE [LARGE SCALE GENOMIC DNA]</scope>
    <source>
        <strain evidence="5 6">5NW40-0001</strain>
    </source>
</reference>
<dbReference type="InterPro" id="IPR011990">
    <property type="entry name" value="TPR-like_helical_dom_sf"/>
</dbReference>
<dbReference type="InterPro" id="IPR017560">
    <property type="entry name" value="Cyt_c_biogenesis_CcmI"/>
</dbReference>
<organism evidence="5 6">
    <name type="scientific">Thalassolituus maritimus</name>
    <dbReference type="NCBI Taxonomy" id="484498"/>
    <lineage>
        <taxon>Bacteria</taxon>
        <taxon>Pseudomonadati</taxon>
        <taxon>Pseudomonadota</taxon>
        <taxon>Gammaproteobacteria</taxon>
        <taxon>Oceanospirillales</taxon>
        <taxon>Oceanospirillaceae</taxon>
        <taxon>Thalassolituus</taxon>
    </lineage>
</organism>
<evidence type="ECO:0000256" key="2">
    <source>
        <dbReference type="ARBA" id="ARBA00022748"/>
    </source>
</evidence>
<dbReference type="Proteomes" id="UP001481413">
    <property type="component" value="Unassembled WGS sequence"/>
</dbReference>
<comment type="caution">
    <text evidence="5">The sequence shown here is derived from an EMBL/GenBank/DDBJ whole genome shotgun (WGS) entry which is preliminary data.</text>
</comment>
<dbReference type="PANTHER" id="PTHR47870">
    <property type="entry name" value="CYTOCHROME C-TYPE BIOGENESIS PROTEIN CCMH"/>
    <property type="match status" value="1"/>
</dbReference>
<evidence type="ECO:0000259" key="4">
    <source>
        <dbReference type="Pfam" id="PF23892"/>
    </source>
</evidence>
<keyword evidence="3" id="KW-1133">Transmembrane helix</keyword>
<keyword evidence="2" id="KW-0201">Cytochrome c-type biogenesis</keyword>
<dbReference type="EMBL" id="BAABWH010000001">
    <property type="protein sequence ID" value="GAA6144029.1"/>
    <property type="molecule type" value="Genomic_DNA"/>
</dbReference>